<dbReference type="RefSeq" id="WP_085760003.1">
    <property type="nucleotide sequence ID" value="NZ_CP019343.1"/>
</dbReference>
<reference evidence="3 4" key="1">
    <citation type="submission" date="2016-11" db="EMBL/GenBank/DDBJ databases">
        <title>Trade-off between light-utilization and light-protection in marine flavobacteria.</title>
        <authorList>
            <person name="Kumagai Y."/>
        </authorList>
    </citation>
    <scope>NUCLEOTIDE SEQUENCE [LARGE SCALE GENOMIC DNA]</scope>
    <source>
        <strain evidence="3 4">NBRC 107125</strain>
    </source>
</reference>
<proteinExistence type="predicted"/>
<dbReference type="OrthoDB" id="118896at2"/>
<feature type="chain" id="PRO_5012620734" description="DUF4136 domain-containing protein" evidence="1">
    <location>
        <begin position="29"/>
        <end position="172"/>
    </location>
</feature>
<dbReference type="Pfam" id="PF13590">
    <property type="entry name" value="DUF4136"/>
    <property type="match status" value="1"/>
</dbReference>
<protein>
    <recommendedName>
        <fullName evidence="2">DUF4136 domain-containing protein</fullName>
    </recommendedName>
</protein>
<keyword evidence="1" id="KW-0732">Signal</keyword>
<evidence type="ECO:0000313" key="3">
    <source>
        <dbReference type="EMBL" id="ARN75812.1"/>
    </source>
</evidence>
<dbReference type="Proteomes" id="UP000193450">
    <property type="component" value="Chromosome"/>
</dbReference>
<feature type="domain" description="DUF4136" evidence="2">
    <location>
        <begin position="35"/>
        <end position="167"/>
    </location>
</feature>
<organism evidence="3 4">
    <name type="scientific">Oceanicoccus sagamiensis</name>
    <dbReference type="NCBI Taxonomy" id="716816"/>
    <lineage>
        <taxon>Bacteria</taxon>
        <taxon>Pseudomonadati</taxon>
        <taxon>Pseudomonadota</taxon>
        <taxon>Gammaproteobacteria</taxon>
        <taxon>Cellvibrionales</taxon>
        <taxon>Spongiibacteraceae</taxon>
        <taxon>Oceanicoccus</taxon>
    </lineage>
</organism>
<dbReference type="AlphaFoldDB" id="A0A1X9NHD4"/>
<dbReference type="KEGG" id="osg:BST96_17880"/>
<feature type="signal peptide" evidence="1">
    <location>
        <begin position="1"/>
        <end position="28"/>
    </location>
</feature>
<gene>
    <name evidence="3" type="ORF">BST96_17880</name>
</gene>
<keyword evidence="4" id="KW-1185">Reference proteome</keyword>
<evidence type="ECO:0000313" key="4">
    <source>
        <dbReference type="Proteomes" id="UP000193450"/>
    </source>
</evidence>
<evidence type="ECO:0000256" key="1">
    <source>
        <dbReference type="SAM" id="SignalP"/>
    </source>
</evidence>
<name>A0A1X9NHD4_9GAMM</name>
<dbReference type="PROSITE" id="PS51257">
    <property type="entry name" value="PROKAR_LIPOPROTEIN"/>
    <property type="match status" value="1"/>
</dbReference>
<evidence type="ECO:0000259" key="2">
    <source>
        <dbReference type="Pfam" id="PF13590"/>
    </source>
</evidence>
<dbReference type="EMBL" id="CP019343">
    <property type="protein sequence ID" value="ARN75812.1"/>
    <property type="molecule type" value="Genomic_DNA"/>
</dbReference>
<dbReference type="InterPro" id="IPR025411">
    <property type="entry name" value="DUF4136"/>
</dbReference>
<sequence>MNKYSLMSHGVKATWVKLALLLAIASLAACTGIQVSTDYDTERDFNRLSTYAWMEPKQKLLVDPLVDNDLMNKRVRRAVEQQLAALGYVKAEGDKGADFFITYHVSAETKLSVNSFHSSYGYYPSCWNGCYGYGAGYGRDISVRQYKQGTFMLDVIEPASSELIWRGLQVDG</sequence>
<dbReference type="STRING" id="716816.BST96_17880"/>
<accession>A0A1X9NHD4</accession>
<dbReference type="Gene3D" id="3.30.160.670">
    <property type="match status" value="1"/>
</dbReference>